<keyword evidence="3" id="KW-0540">Nuclease</keyword>
<dbReference type="GO" id="GO:0004519">
    <property type="term" value="F:endonuclease activity"/>
    <property type="evidence" value="ECO:0007669"/>
    <property type="project" value="UniProtKB-KW"/>
</dbReference>
<dbReference type="SUPFAM" id="SSF55608">
    <property type="entry name" value="Homing endonucleases"/>
    <property type="match status" value="1"/>
</dbReference>
<dbReference type="Gene3D" id="3.10.28.10">
    <property type="entry name" value="Homing endonucleases"/>
    <property type="match status" value="2"/>
</dbReference>
<keyword evidence="3" id="KW-0378">Hydrolase</keyword>
<reference evidence="3" key="1">
    <citation type="journal article" date="2015" name="BMC Evol. Biol.">
        <title>Chloroplast phylogenomic analysis of chlorophyte green algae identifies a novel lineage sister to the Sphaeropleales (Chlorophyceae).</title>
        <authorList>
            <person name="Lemieux C."/>
            <person name="Vincent A.T."/>
            <person name="Labarre A."/>
            <person name="Otis C."/>
            <person name="Turmel M."/>
        </authorList>
    </citation>
    <scope>NUCLEOTIDE SEQUENCE</scope>
</reference>
<dbReference type="AlphaFoldDB" id="A0A0S2IDR9"/>
<gene>
    <name evidence="3" type="primary">orf256</name>
</gene>
<keyword evidence="3" id="KW-0255">Endonuclease</keyword>
<protein>
    <submittedName>
        <fullName evidence="3">Putative LAGLIDADG homing endonuclease</fullName>
    </submittedName>
</protein>
<sequence length="256" mass="29051">MTVQNTNNSNPAPRIPLFRTYEQPPGLPQREFGRRPVSVVRLTTEELSVIVGALLGDAHLQKRNGSYRLKITQAATQREYLTWKYRKLQRLCTTTQAPTSAVDRKGNESVTFYTSSGLWLAPIHSLYYELAESKYVKKITQALIDSLPMDPMVLAIWFMDDGSIRNDCYAGKLATQGFTREESELLCQYLNKWGIVGNVVYHTVSSGQYYISIPASSFGRLIEIIEPLDGRGRPSRPIVREIPTMVYKLNDLNRTP</sequence>
<geneLocation type="chloroplast" evidence="3"/>
<dbReference type="InterPro" id="IPR027434">
    <property type="entry name" value="Homing_endonucl"/>
</dbReference>
<proteinExistence type="predicted"/>
<accession>A0A0S2IDR9</accession>
<keyword evidence="3" id="KW-0934">Plastid</keyword>
<dbReference type="Pfam" id="PF03161">
    <property type="entry name" value="LAGLIDADG_2"/>
    <property type="match status" value="1"/>
</dbReference>
<organism evidence="3">
    <name type="scientific">Stephanosphaera pluvialis</name>
    <dbReference type="NCBI Taxonomy" id="51712"/>
    <lineage>
        <taxon>Eukaryota</taxon>
        <taxon>Viridiplantae</taxon>
        <taxon>Chlorophyta</taxon>
        <taxon>core chlorophytes</taxon>
        <taxon>Chlorophyceae</taxon>
        <taxon>CS clade</taxon>
        <taxon>Chlamydomonadales</taxon>
        <taxon>Haematococcaceae</taxon>
        <taxon>Stephanosphaera</taxon>
    </lineage>
</organism>
<feature type="domain" description="Homing endonuclease LAGLIDADG" evidence="2">
    <location>
        <begin position="48"/>
        <end position="218"/>
    </location>
</feature>
<feature type="region of interest" description="Disordered" evidence="1">
    <location>
        <begin position="1"/>
        <end position="20"/>
    </location>
</feature>
<dbReference type="InterPro" id="IPR004860">
    <property type="entry name" value="LAGLIDADG_dom"/>
</dbReference>
<keyword evidence="3" id="KW-0150">Chloroplast</keyword>
<evidence type="ECO:0000259" key="2">
    <source>
        <dbReference type="Pfam" id="PF03161"/>
    </source>
</evidence>
<evidence type="ECO:0000256" key="1">
    <source>
        <dbReference type="SAM" id="MobiDB-lite"/>
    </source>
</evidence>
<feature type="compositionally biased region" description="Polar residues" evidence="1">
    <location>
        <begin position="1"/>
        <end position="11"/>
    </location>
</feature>
<evidence type="ECO:0000313" key="3">
    <source>
        <dbReference type="EMBL" id="ALO21702.1"/>
    </source>
</evidence>
<dbReference type="EMBL" id="KT625386">
    <property type="protein sequence ID" value="ALO21702.1"/>
    <property type="molecule type" value="Genomic_DNA"/>
</dbReference>
<name>A0A0S2IDR9_9CHLO</name>